<dbReference type="Proteomes" id="UP001162164">
    <property type="component" value="Unassembled WGS sequence"/>
</dbReference>
<evidence type="ECO:0000313" key="2">
    <source>
        <dbReference type="Proteomes" id="UP001162164"/>
    </source>
</evidence>
<accession>A0ABQ9IZ79</accession>
<name>A0ABQ9IZ79_9CUCU</name>
<dbReference type="EMBL" id="JAPWTJ010001865">
    <property type="protein sequence ID" value="KAJ8969119.1"/>
    <property type="molecule type" value="Genomic_DNA"/>
</dbReference>
<evidence type="ECO:0000313" key="1">
    <source>
        <dbReference type="EMBL" id="KAJ8969119.1"/>
    </source>
</evidence>
<protein>
    <submittedName>
        <fullName evidence="1">Uncharacterized protein</fullName>
    </submittedName>
</protein>
<sequence length="188" mass="21091">MQVLDWHCPCRSNQFPVICYVNTFDMSLYNPRFLNKANRDSVLLSSLVKKLSIGKLAVTSQTTSFVKAIRLCQYCQWHRTYKKSVVSASASTLRWYPSVVSILPQPKAGSPNESFSGLADADQYSQPITRCNFSSGDFKTVAGMSCWSPYENTNIRHGNSVELMNMKCIKFHLYALGSDGVSSVHILK</sequence>
<gene>
    <name evidence="1" type="ORF">NQ317_003997</name>
</gene>
<keyword evidence="2" id="KW-1185">Reference proteome</keyword>
<proteinExistence type="predicted"/>
<reference evidence="1" key="1">
    <citation type="journal article" date="2023" name="Insect Mol. Biol.">
        <title>Genome sequencing provides insights into the evolution of gene families encoding plant cell wall-degrading enzymes in longhorned beetles.</title>
        <authorList>
            <person name="Shin N.R."/>
            <person name="Okamura Y."/>
            <person name="Kirsch R."/>
            <person name="Pauchet Y."/>
        </authorList>
    </citation>
    <scope>NUCLEOTIDE SEQUENCE</scope>
    <source>
        <strain evidence="1">MMC_N1</strain>
    </source>
</reference>
<comment type="caution">
    <text evidence="1">The sequence shown here is derived from an EMBL/GenBank/DDBJ whole genome shotgun (WGS) entry which is preliminary data.</text>
</comment>
<organism evidence="1 2">
    <name type="scientific">Molorchus minor</name>
    <dbReference type="NCBI Taxonomy" id="1323400"/>
    <lineage>
        <taxon>Eukaryota</taxon>
        <taxon>Metazoa</taxon>
        <taxon>Ecdysozoa</taxon>
        <taxon>Arthropoda</taxon>
        <taxon>Hexapoda</taxon>
        <taxon>Insecta</taxon>
        <taxon>Pterygota</taxon>
        <taxon>Neoptera</taxon>
        <taxon>Endopterygota</taxon>
        <taxon>Coleoptera</taxon>
        <taxon>Polyphaga</taxon>
        <taxon>Cucujiformia</taxon>
        <taxon>Chrysomeloidea</taxon>
        <taxon>Cerambycidae</taxon>
        <taxon>Lamiinae</taxon>
        <taxon>Monochamini</taxon>
        <taxon>Molorchus</taxon>
    </lineage>
</organism>